<feature type="compositionally biased region" description="Polar residues" evidence="1">
    <location>
        <begin position="242"/>
        <end position="251"/>
    </location>
</feature>
<dbReference type="Gene3D" id="3.40.1180.10">
    <property type="entry name" value="Decaprenyl diphosphate synthase-like"/>
    <property type="match status" value="1"/>
</dbReference>
<keyword evidence="2" id="KW-1133">Transmembrane helix</keyword>
<sequence length="396" mass="44561">MAQPTRTWLTISKYTHLPSFPQNNDIDLGNDISIASSSSPPSYSWRLENASSSPPCSHQHCLSSSSANLIQASDLLCECDASVLGRVGYKSCVGQTLAVLLRWTEVLLRKIANAYLGNWILLMLVPCLFGLGIGCWLGRNIERKKKNGGENDKKRGYHTSGRCREERESQLKSYYGCDGVKESLHRVSSLFSSTTALIFTIVFEISNSLFSKTFSCSFLKGELPQQEEERELEKKEDKARSNLRSSAQTQYESGVNTQDIPKHIAVIMDGNRRYGRKVYGSATKVCMNLRDGLKVTLIAIFTVKLCHNLLRIIICIASPFFLELNTLTQITLILCIGPLGWFQDFGKFCQMVSCGTNTNSDCLRFFHRKLEPFSCRNILSHDNISSILRRTTNRSY</sequence>
<dbReference type="InterPro" id="IPR036424">
    <property type="entry name" value="UPP_synth-like_sf"/>
</dbReference>
<evidence type="ECO:0000256" key="1">
    <source>
        <dbReference type="SAM" id="MobiDB-lite"/>
    </source>
</evidence>
<dbReference type="AlphaFoldDB" id="A0A7S4R975"/>
<keyword evidence="2" id="KW-0472">Membrane</keyword>
<name>A0A7S4R975_9STRA</name>
<dbReference type="EMBL" id="HBNS01017127">
    <property type="protein sequence ID" value="CAE4604887.1"/>
    <property type="molecule type" value="Transcribed_RNA"/>
</dbReference>
<evidence type="ECO:0000256" key="2">
    <source>
        <dbReference type="SAM" id="Phobius"/>
    </source>
</evidence>
<evidence type="ECO:0000313" key="3">
    <source>
        <dbReference type="EMBL" id="CAE4604887.1"/>
    </source>
</evidence>
<feature type="region of interest" description="Disordered" evidence="1">
    <location>
        <begin position="229"/>
        <end position="251"/>
    </location>
</feature>
<proteinExistence type="predicted"/>
<organism evidence="3">
    <name type="scientific">Ditylum brightwellii</name>
    <dbReference type="NCBI Taxonomy" id="49249"/>
    <lineage>
        <taxon>Eukaryota</taxon>
        <taxon>Sar</taxon>
        <taxon>Stramenopiles</taxon>
        <taxon>Ochrophyta</taxon>
        <taxon>Bacillariophyta</taxon>
        <taxon>Mediophyceae</taxon>
        <taxon>Lithodesmiophycidae</taxon>
        <taxon>Lithodesmiales</taxon>
        <taxon>Lithodesmiaceae</taxon>
        <taxon>Ditylum</taxon>
    </lineage>
</organism>
<protein>
    <recommendedName>
        <fullName evidence="4">Alkyl transferase</fullName>
    </recommendedName>
</protein>
<dbReference type="SUPFAM" id="SSF64005">
    <property type="entry name" value="Undecaprenyl diphosphate synthase"/>
    <property type="match status" value="1"/>
</dbReference>
<feature type="compositionally biased region" description="Basic and acidic residues" evidence="1">
    <location>
        <begin position="231"/>
        <end position="240"/>
    </location>
</feature>
<feature type="transmembrane region" description="Helical" evidence="2">
    <location>
        <begin position="116"/>
        <end position="137"/>
    </location>
</feature>
<evidence type="ECO:0008006" key="4">
    <source>
        <dbReference type="Google" id="ProtNLM"/>
    </source>
</evidence>
<dbReference type="GO" id="GO:0016765">
    <property type="term" value="F:transferase activity, transferring alkyl or aryl (other than methyl) groups"/>
    <property type="evidence" value="ECO:0007669"/>
    <property type="project" value="InterPro"/>
</dbReference>
<accession>A0A7S4R975</accession>
<gene>
    <name evidence="3" type="ORF">DBRI00130_LOCUS13690</name>
</gene>
<reference evidence="3" key="1">
    <citation type="submission" date="2021-01" db="EMBL/GenBank/DDBJ databases">
        <authorList>
            <person name="Corre E."/>
            <person name="Pelletier E."/>
            <person name="Niang G."/>
            <person name="Scheremetjew M."/>
            <person name="Finn R."/>
            <person name="Kale V."/>
            <person name="Holt S."/>
            <person name="Cochrane G."/>
            <person name="Meng A."/>
            <person name="Brown T."/>
            <person name="Cohen L."/>
        </authorList>
    </citation>
    <scope>NUCLEOTIDE SEQUENCE</scope>
    <source>
        <strain evidence="3">GSO104</strain>
    </source>
</reference>
<keyword evidence="2" id="KW-0812">Transmembrane</keyword>